<keyword evidence="2" id="KW-0547">Nucleotide-binding</keyword>
<evidence type="ECO:0000256" key="2">
    <source>
        <dbReference type="ARBA" id="ARBA00022741"/>
    </source>
</evidence>
<dbReference type="InterPro" id="IPR003593">
    <property type="entry name" value="AAA+_ATPase"/>
</dbReference>
<keyword evidence="4" id="KW-0347">Helicase</keyword>
<reference evidence="7" key="2">
    <citation type="submission" date="2021-10" db="EMBL/GenBank/DDBJ databases">
        <title>Phylogenomics reveals ancestral predisposition of the termite-cultivated fungus Termitomyces towards a domesticated lifestyle.</title>
        <authorList>
            <person name="Auxier B."/>
            <person name="Grum-Grzhimaylo A."/>
            <person name="Cardenas M.E."/>
            <person name="Lodge J.D."/>
            <person name="Laessoe T."/>
            <person name="Pedersen O."/>
            <person name="Smith M.E."/>
            <person name="Kuyper T.W."/>
            <person name="Franco-Molano E.A."/>
            <person name="Baroni T.J."/>
            <person name="Aanen D.K."/>
        </authorList>
    </citation>
    <scope>NUCLEOTIDE SEQUENCE</scope>
    <source>
        <strain evidence="7">AP01</strain>
        <tissue evidence="7">Mycelium</tissue>
    </source>
</reference>
<evidence type="ECO:0000313" key="7">
    <source>
        <dbReference type="EMBL" id="KAG5646974.1"/>
    </source>
</evidence>
<dbReference type="OrthoDB" id="6513042at2759"/>
<dbReference type="GO" id="GO:0005524">
    <property type="term" value="F:ATP binding"/>
    <property type="evidence" value="ECO:0007669"/>
    <property type="project" value="UniProtKB-KW"/>
</dbReference>
<accession>A0A9P7GAK8</accession>
<dbReference type="Pfam" id="PF13086">
    <property type="entry name" value="AAA_11"/>
    <property type="match status" value="2"/>
</dbReference>
<proteinExistence type="inferred from homology"/>
<evidence type="ECO:0000259" key="6">
    <source>
        <dbReference type="SMART" id="SM00382"/>
    </source>
</evidence>
<dbReference type="GO" id="GO:0043139">
    <property type="term" value="F:5'-3' DNA helicase activity"/>
    <property type="evidence" value="ECO:0007669"/>
    <property type="project" value="TreeGrafter"/>
</dbReference>
<keyword evidence="5" id="KW-0067">ATP-binding</keyword>
<dbReference type="InterPro" id="IPR027417">
    <property type="entry name" value="P-loop_NTPase"/>
</dbReference>
<dbReference type="SMART" id="SM00382">
    <property type="entry name" value="AAA"/>
    <property type="match status" value="1"/>
</dbReference>
<evidence type="ECO:0000313" key="8">
    <source>
        <dbReference type="Proteomes" id="UP000775547"/>
    </source>
</evidence>
<protein>
    <recommendedName>
        <fullName evidence="6">AAA+ ATPase domain-containing protein</fullName>
    </recommendedName>
</protein>
<dbReference type="PANTHER" id="PTHR43788:SF8">
    <property type="entry name" value="DNA-BINDING PROTEIN SMUBP-2"/>
    <property type="match status" value="1"/>
</dbReference>
<dbReference type="GO" id="GO:0016787">
    <property type="term" value="F:hydrolase activity"/>
    <property type="evidence" value="ECO:0007669"/>
    <property type="project" value="UniProtKB-KW"/>
</dbReference>
<sequence length="783" mass="87178">MEQSFRTAKQLFKTPHDPLLVEIYQESALTSKILNSFLSTVLDDTVGLAPIYGSKCTLTTLSISSESKTILVRLTNSKETAAKKPGRLSVGRAVLQRLLLSDLIKPGFQMDKLAAALFRDKGLRIKNGVDLLSIAKGSRLSPEALLFVLGGEASLHRATVLELFQQEEKAPGTDILDTALQAWAAYKAAVLKRNAKLLVKLAKINTNMIDEMHLDVLSKTIRDADRLVALKPTRQKNDVKKHFVLKKGNLGLTSTRFKTRLMRTQGSQQRIEIQTVGSHGQTRVAAKVTKVDGRAAILSLHGPLQGTLHSITTIGREPLTGAEKARWAITLQALQRTSTILENPFVQRVWLPSKKISWLDTPSSFIAIPLSFPPPRTLNTSQTNAVNTILSNMDADRITLIHGPPGTGKTTVIAAAITSIIASSDRNRTVWVSAQSNVAVKNVAEKLGDVGFFDFKLLVSKDFHFDWHEHLYHKIQRNVIRSDDFPEDVLAVERLLRGSRVILCTLSMLSHDKLSDFTRIVPPQTIIFDEASQIEVGDYFPPLERFQPTLRKLVFIGDDKQLAPYGQGDIPDLCSVFEMEHLKERAVFLDTQYRMPVPIGKFISRHVYGDRLKSEHAINAAGSCTFIDVATGREEKCGHSWINLREVDIAIRLARILHAVGKPYRIITPYDPQRSKLENALKAAKIPWEDKCFNVDSFQGNEADYIILSTVRSEKIGFMNDPRRTNVMLTRCKKGMIILTSRRFMEGVAASTLVGNMAKAWGVLPSSWVTVNPIIQGTFRPGT</sequence>
<dbReference type="Pfam" id="PF13087">
    <property type="entry name" value="AAA_12"/>
    <property type="match status" value="1"/>
</dbReference>
<organism evidence="7 8">
    <name type="scientific">Asterophora parasitica</name>
    <dbReference type="NCBI Taxonomy" id="117018"/>
    <lineage>
        <taxon>Eukaryota</taxon>
        <taxon>Fungi</taxon>
        <taxon>Dikarya</taxon>
        <taxon>Basidiomycota</taxon>
        <taxon>Agaricomycotina</taxon>
        <taxon>Agaricomycetes</taxon>
        <taxon>Agaricomycetidae</taxon>
        <taxon>Agaricales</taxon>
        <taxon>Tricholomatineae</taxon>
        <taxon>Lyophyllaceae</taxon>
        <taxon>Asterophora</taxon>
    </lineage>
</organism>
<dbReference type="Proteomes" id="UP000775547">
    <property type="component" value="Unassembled WGS sequence"/>
</dbReference>
<name>A0A9P7GAK8_9AGAR</name>
<dbReference type="EMBL" id="JABCKV010000014">
    <property type="protein sequence ID" value="KAG5646974.1"/>
    <property type="molecule type" value="Genomic_DNA"/>
</dbReference>
<reference evidence="7" key="1">
    <citation type="submission" date="2020-07" db="EMBL/GenBank/DDBJ databases">
        <authorList>
            <person name="Nieuwenhuis M."/>
            <person name="Van De Peppel L.J.J."/>
        </authorList>
    </citation>
    <scope>NUCLEOTIDE SEQUENCE</scope>
    <source>
        <strain evidence="7">AP01</strain>
        <tissue evidence="7">Mycelium</tissue>
    </source>
</reference>
<keyword evidence="3" id="KW-0378">Hydrolase</keyword>
<dbReference type="CDD" id="cd18808">
    <property type="entry name" value="SF1_C_Upf1"/>
    <property type="match status" value="1"/>
</dbReference>
<evidence type="ECO:0000256" key="1">
    <source>
        <dbReference type="ARBA" id="ARBA00007913"/>
    </source>
</evidence>
<dbReference type="Gene3D" id="3.40.50.300">
    <property type="entry name" value="P-loop containing nucleotide triphosphate hydrolases"/>
    <property type="match status" value="2"/>
</dbReference>
<dbReference type="SUPFAM" id="SSF52540">
    <property type="entry name" value="P-loop containing nucleoside triphosphate hydrolases"/>
    <property type="match status" value="1"/>
</dbReference>
<gene>
    <name evidence="7" type="ORF">DXG03_001697</name>
</gene>
<dbReference type="InterPro" id="IPR041679">
    <property type="entry name" value="DNA2/NAM7-like_C"/>
</dbReference>
<evidence type="ECO:0000256" key="3">
    <source>
        <dbReference type="ARBA" id="ARBA00022801"/>
    </source>
</evidence>
<evidence type="ECO:0000256" key="4">
    <source>
        <dbReference type="ARBA" id="ARBA00022806"/>
    </source>
</evidence>
<dbReference type="InterPro" id="IPR041677">
    <property type="entry name" value="DNA2/NAM7_AAA_11"/>
</dbReference>
<comment type="similarity">
    <text evidence="1">Belongs to the DNA2/NAM7 helicase family.</text>
</comment>
<evidence type="ECO:0000256" key="5">
    <source>
        <dbReference type="ARBA" id="ARBA00022840"/>
    </source>
</evidence>
<dbReference type="PANTHER" id="PTHR43788">
    <property type="entry name" value="DNA2/NAM7 HELICASE FAMILY MEMBER"/>
    <property type="match status" value="1"/>
</dbReference>
<dbReference type="InterPro" id="IPR050534">
    <property type="entry name" value="Coronavir_polyprotein_1ab"/>
</dbReference>
<comment type="caution">
    <text evidence="7">The sequence shown here is derived from an EMBL/GenBank/DDBJ whole genome shotgun (WGS) entry which is preliminary data.</text>
</comment>
<feature type="domain" description="AAA+ ATPase" evidence="6">
    <location>
        <begin position="395"/>
        <end position="663"/>
    </location>
</feature>
<dbReference type="AlphaFoldDB" id="A0A9P7GAK8"/>
<dbReference type="InterPro" id="IPR047187">
    <property type="entry name" value="SF1_C_Upf1"/>
</dbReference>
<keyword evidence="8" id="KW-1185">Reference proteome</keyword>